<proteinExistence type="predicted"/>
<sequence length="183" mass="20325">MARQDAEHARAHAKGGRARRLRRAELLLIGAGVAATLIGAAYQYAGIRSTLESSTASSLYAQQQEIDRIFVDNVDLQPYFWHRQELPDASAIRDPAAKLGAQQLAARAEATAHRILDHFAHLKYQMGTQAFTSERSDWEAYMRRSFADSLILCRALRGDQEAFGGTGADSLWVRYAEEPCRGS</sequence>
<reference evidence="2" key="1">
    <citation type="submission" date="2024-06" db="EMBL/GenBank/DDBJ databases">
        <title>Biodegradation of dimethachlon by Arthrobacter sp. K5: mechanistic insights and ecological implications.</title>
        <authorList>
            <person name="Hu S."/>
            <person name="Lu P."/>
        </authorList>
    </citation>
    <scope>NUCLEOTIDE SEQUENCE</scope>
    <source>
        <strain evidence="2">K5</strain>
    </source>
</reference>
<name>A0AAU8EQ74_9MICC</name>
<dbReference type="RefSeq" id="WP_353711873.1">
    <property type="nucleotide sequence ID" value="NZ_CP159279.1"/>
</dbReference>
<dbReference type="AlphaFoldDB" id="A0AAU8EQ74"/>
<accession>A0AAU8EQ74</accession>
<organism evidence="2">
    <name type="scientific">Arthrobacter sp. K5</name>
    <dbReference type="NCBI Taxonomy" id="2839623"/>
    <lineage>
        <taxon>Bacteria</taxon>
        <taxon>Bacillati</taxon>
        <taxon>Actinomycetota</taxon>
        <taxon>Actinomycetes</taxon>
        <taxon>Micrococcales</taxon>
        <taxon>Micrococcaceae</taxon>
        <taxon>Arthrobacter</taxon>
    </lineage>
</organism>
<evidence type="ECO:0000313" key="2">
    <source>
        <dbReference type="EMBL" id="XCH11577.1"/>
    </source>
</evidence>
<gene>
    <name evidence="2" type="ORF">ABRP34_00680</name>
</gene>
<dbReference type="EMBL" id="CP159279">
    <property type="protein sequence ID" value="XCH11577.1"/>
    <property type="molecule type" value="Genomic_DNA"/>
</dbReference>
<feature type="transmembrane region" description="Helical" evidence="1">
    <location>
        <begin position="26"/>
        <end position="45"/>
    </location>
</feature>
<protein>
    <submittedName>
        <fullName evidence="2">Uncharacterized protein</fullName>
    </submittedName>
</protein>
<keyword evidence="1" id="KW-0472">Membrane</keyword>
<keyword evidence="1" id="KW-0812">Transmembrane</keyword>
<evidence type="ECO:0000256" key="1">
    <source>
        <dbReference type="SAM" id="Phobius"/>
    </source>
</evidence>
<keyword evidence="1" id="KW-1133">Transmembrane helix</keyword>